<dbReference type="InterPro" id="IPR029479">
    <property type="entry name" value="Nitroreductase"/>
</dbReference>
<evidence type="ECO:0000256" key="2">
    <source>
        <dbReference type="ARBA" id="ARBA00023002"/>
    </source>
</evidence>
<gene>
    <name evidence="4" type="primary">fbiB_2</name>
    <name evidence="4" type="ORF">DSM104329_01910</name>
</gene>
<accession>A0A9E7C0G6</accession>
<reference evidence="4" key="1">
    <citation type="journal article" date="2022" name="Int. J. Syst. Evol. Microbiol.">
        <title>Pseudomonas aegrilactucae sp. nov. and Pseudomonas morbosilactucae sp. nov., pathogens causing bacterial rot of lettuce in Japan.</title>
        <authorList>
            <person name="Sawada H."/>
            <person name="Fujikawa T."/>
            <person name="Satou M."/>
        </authorList>
    </citation>
    <scope>NUCLEOTIDE SEQUENCE</scope>
    <source>
        <strain evidence="4">0166_1</strain>
    </source>
</reference>
<proteinExistence type="inferred from homology"/>
<name>A0A9E7C0G6_9ACTN</name>
<dbReference type="PANTHER" id="PTHR43673">
    <property type="entry name" value="NAD(P)H NITROREDUCTASE YDGI-RELATED"/>
    <property type="match status" value="1"/>
</dbReference>
<dbReference type="GO" id="GO:0052619">
    <property type="term" value="F:coenzyme F420-1:gamma-L-glutamate ligase activity"/>
    <property type="evidence" value="ECO:0007669"/>
    <property type="project" value="UniProtKB-EC"/>
</dbReference>
<comment type="similarity">
    <text evidence="1">Belongs to the nitroreductase family.</text>
</comment>
<dbReference type="GO" id="GO:0016491">
    <property type="term" value="F:oxidoreductase activity"/>
    <property type="evidence" value="ECO:0007669"/>
    <property type="project" value="UniProtKB-KW"/>
</dbReference>
<evidence type="ECO:0000313" key="4">
    <source>
        <dbReference type="EMBL" id="UGS35517.1"/>
    </source>
</evidence>
<evidence type="ECO:0000256" key="1">
    <source>
        <dbReference type="ARBA" id="ARBA00007118"/>
    </source>
</evidence>
<dbReference type="RefSeq" id="WP_259315201.1">
    <property type="nucleotide sequence ID" value="NZ_CP087164.1"/>
</dbReference>
<dbReference type="Proteomes" id="UP001162834">
    <property type="component" value="Chromosome"/>
</dbReference>
<dbReference type="InterPro" id="IPR000415">
    <property type="entry name" value="Nitroreductase-like"/>
</dbReference>
<evidence type="ECO:0000313" key="5">
    <source>
        <dbReference type="Proteomes" id="UP001162834"/>
    </source>
</evidence>
<dbReference type="EC" id="6.3.2.34" evidence="4"/>
<keyword evidence="2" id="KW-0560">Oxidoreductase</keyword>
<sequence>MTADPNAPTPTLPLSAEQLLTTTRAVRKRLDFDRPVPRALLRECVEAALQAPSGSNRWAMQFVIVTDPERRRALADVYRAGYALYREMDGVYIGSVDKGDEELNRQQQRTARSADHLAENMHRAPALVVACAPGRAEGDVAPIRKTTLLGSVLPGMWSFMLAARLRGLGTAWTTVHLFKEQDAADVLGIPNDAVTMGALTPVAFTKGTDFRPALRPDPDSVIHWDRW</sequence>
<organism evidence="4 5">
    <name type="scientific">Capillimicrobium parvum</name>
    <dbReference type="NCBI Taxonomy" id="2884022"/>
    <lineage>
        <taxon>Bacteria</taxon>
        <taxon>Bacillati</taxon>
        <taxon>Actinomycetota</taxon>
        <taxon>Thermoleophilia</taxon>
        <taxon>Solirubrobacterales</taxon>
        <taxon>Capillimicrobiaceae</taxon>
        <taxon>Capillimicrobium</taxon>
    </lineage>
</organism>
<evidence type="ECO:0000259" key="3">
    <source>
        <dbReference type="Pfam" id="PF00881"/>
    </source>
</evidence>
<dbReference type="SUPFAM" id="SSF55469">
    <property type="entry name" value="FMN-dependent nitroreductase-like"/>
    <property type="match status" value="1"/>
</dbReference>
<protein>
    <submittedName>
        <fullName evidence="4">Bifunctional F420 biosynthesis protein FbiB</fullName>
        <ecNumber evidence="4">6.3.2.34</ecNumber>
    </submittedName>
</protein>
<dbReference type="CDD" id="cd02062">
    <property type="entry name" value="Nitro_FMN_reductase"/>
    <property type="match status" value="1"/>
</dbReference>
<keyword evidence="5" id="KW-1185">Reference proteome</keyword>
<dbReference type="Pfam" id="PF00881">
    <property type="entry name" value="Nitroreductase"/>
    <property type="match status" value="1"/>
</dbReference>
<keyword evidence="4" id="KW-0436">Ligase</keyword>
<dbReference type="Gene3D" id="3.40.109.10">
    <property type="entry name" value="NADH Oxidase"/>
    <property type="match status" value="1"/>
</dbReference>
<dbReference type="KEGG" id="sbae:DSM104329_01910"/>
<dbReference type="PANTHER" id="PTHR43673:SF10">
    <property type="entry name" value="NADH DEHYDROGENASE_NAD(P)H NITROREDUCTASE XCC3605-RELATED"/>
    <property type="match status" value="1"/>
</dbReference>
<dbReference type="AlphaFoldDB" id="A0A9E7C0G6"/>
<dbReference type="EMBL" id="CP087164">
    <property type="protein sequence ID" value="UGS35517.1"/>
    <property type="molecule type" value="Genomic_DNA"/>
</dbReference>
<feature type="domain" description="Nitroreductase" evidence="3">
    <location>
        <begin position="24"/>
        <end position="197"/>
    </location>
</feature>